<dbReference type="GO" id="GO:0042357">
    <property type="term" value="P:thiamine diphosphate metabolic process"/>
    <property type="evidence" value="ECO:0007669"/>
    <property type="project" value="TreeGrafter"/>
</dbReference>
<dbReference type="GO" id="GO:0000287">
    <property type="term" value="F:magnesium ion binding"/>
    <property type="evidence" value="ECO:0007669"/>
    <property type="project" value="TreeGrafter"/>
</dbReference>
<dbReference type="PANTHER" id="PTHR14586:SF1">
    <property type="entry name" value="THIAMINE-TRIPHOSPHATASE"/>
    <property type="match status" value="1"/>
</dbReference>
<dbReference type="EMBL" id="JACAZI010000013">
    <property type="protein sequence ID" value="KAF7345722.1"/>
    <property type="molecule type" value="Genomic_DNA"/>
</dbReference>
<dbReference type="SUPFAM" id="SSF55154">
    <property type="entry name" value="CYTH-like phosphatases"/>
    <property type="match status" value="1"/>
</dbReference>
<comment type="caution">
    <text evidence="2">The sequence shown here is derived from an EMBL/GenBank/DDBJ whole genome shotgun (WGS) entry which is preliminary data.</text>
</comment>
<evidence type="ECO:0000313" key="2">
    <source>
        <dbReference type="EMBL" id="KAF7345722.1"/>
    </source>
</evidence>
<dbReference type="Proteomes" id="UP000620124">
    <property type="component" value="Unassembled WGS sequence"/>
</dbReference>
<dbReference type="InterPro" id="IPR023577">
    <property type="entry name" value="CYTH_domain"/>
</dbReference>
<dbReference type="Gene3D" id="2.40.320.10">
    <property type="entry name" value="Hypothetical Protein Pfu-838710-001"/>
    <property type="match status" value="1"/>
</dbReference>
<dbReference type="AlphaFoldDB" id="A0A8H6XRB1"/>
<name>A0A8H6XRB1_9AGAR</name>
<evidence type="ECO:0000313" key="3">
    <source>
        <dbReference type="Proteomes" id="UP000620124"/>
    </source>
</evidence>
<keyword evidence="3" id="KW-1185">Reference proteome</keyword>
<dbReference type="InterPro" id="IPR033469">
    <property type="entry name" value="CYTH-like_dom_sf"/>
</dbReference>
<protein>
    <recommendedName>
        <fullName evidence="1">CYTH domain-containing protein</fullName>
    </recommendedName>
</protein>
<proteinExistence type="predicted"/>
<sequence length="303" mass="34178">MASRFFSTLTSHIEIERKFLPTRALLNALTRSTSTPRLSLSIARVHPAPEHFIQDIYYDRADGRLVSEGVWVRRRSVFVPGDSPTSMSFSTSWEAKVRVGGDFAASQFVEAQGAEAVEREIHRAFGGRTRVALDKIDEHLAVMCDLTTRRLEGRLELSSSASTEFANDENDAGLKNLTVVIDQAIETPRADFAIARSLLERMSAFDELDVASSPSPSPSCAPFFSHEIGELEIMQEVRTEGDAEEQMTQKHEWRRKTVAGRRAFQLEAFMREHPALFPMEPKPRGKLEAYFTWAEERDKARIA</sequence>
<dbReference type="OrthoDB" id="442176at2759"/>
<gene>
    <name evidence="2" type="ORF">MVEN_01592300</name>
</gene>
<organism evidence="2 3">
    <name type="scientific">Mycena venus</name>
    <dbReference type="NCBI Taxonomy" id="2733690"/>
    <lineage>
        <taxon>Eukaryota</taxon>
        <taxon>Fungi</taxon>
        <taxon>Dikarya</taxon>
        <taxon>Basidiomycota</taxon>
        <taxon>Agaricomycotina</taxon>
        <taxon>Agaricomycetes</taxon>
        <taxon>Agaricomycetidae</taxon>
        <taxon>Agaricales</taxon>
        <taxon>Marasmiineae</taxon>
        <taxon>Mycenaceae</taxon>
        <taxon>Mycena</taxon>
    </lineage>
</organism>
<accession>A0A8H6XRB1</accession>
<dbReference type="SMART" id="SM01118">
    <property type="entry name" value="CYTH"/>
    <property type="match status" value="1"/>
</dbReference>
<dbReference type="GO" id="GO:0050333">
    <property type="term" value="F:thiamine triphosphate phosphatase activity"/>
    <property type="evidence" value="ECO:0007669"/>
    <property type="project" value="InterPro"/>
</dbReference>
<evidence type="ECO:0000259" key="1">
    <source>
        <dbReference type="SMART" id="SM01118"/>
    </source>
</evidence>
<dbReference type="PANTHER" id="PTHR14586">
    <property type="entry name" value="THIAMINE-TRIPHOSPHATASE"/>
    <property type="match status" value="1"/>
</dbReference>
<reference evidence="2" key="1">
    <citation type="submission" date="2020-05" db="EMBL/GenBank/DDBJ databases">
        <title>Mycena genomes resolve the evolution of fungal bioluminescence.</title>
        <authorList>
            <person name="Tsai I.J."/>
        </authorList>
    </citation>
    <scope>NUCLEOTIDE SEQUENCE</scope>
    <source>
        <strain evidence="2">CCC161011</strain>
    </source>
</reference>
<dbReference type="InterPro" id="IPR039582">
    <property type="entry name" value="THTPA"/>
</dbReference>
<feature type="domain" description="CYTH" evidence="1">
    <location>
        <begin position="12"/>
        <end position="190"/>
    </location>
</feature>